<feature type="region of interest" description="Disordered" evidence="1">
    <location>
        <begin position="401"/>
        <end position="447"/>
    </location>
</feature>
<feature type="compositionally biased region" description="Low complexity" evidence="1">
    <location>
        <begin position="655"/>
        <end position="673"/>
    </location>
</feature>
<dbReference type="InterPro" id="IPR038603">
    <property type="entry name" value="Znf_FCS_sf"/>
</dbReference>
<name>A0ABQ9FVT3_TEGGR</name>
<gene>
    <name evidence="3" type="ORF">KUTeg_001432</name>
</gene>
<dbReference type="InterPro" id="IPR001660">
    <property type="entry name" value="SAM"/>
</dbReference>
<dbReference type="PANTHER" id="PTHR12247:SF138">
    <property type="entry name" value="POLYHOMEOTIC DISTAL, ISOFORM A-RELATED"/>
    <property type="match status" value="1"/>
</dbReference>
<feature type="compositionally biased region" description="Basic and acidic residues" evidence="1">
    <location>
        <begin position="408"/>
        <end position="446"/>
    </location>
</feature>
<dbReference type="CDD" id="cd09577">
    <property type="entry name" value="SAM_Ph1_2_3"/>
    <property type="match status" value="1"/>
</dbReference>
<dbReference type="SMART" id="SM00454">
    <property type="entry name" value="SAM"/>
    <property type="match status" value="1"/>
</dbReference>
<dbReference type="SUPFAM" id="SSF47769">
    <property type="entry name" value="SAM/Pointed domain"/>
    <property type="match status" value="1"/>
</dbReference>
<feature type="region of interest" description="Disordered" evidence="1">
    <location>
        <begin position="598"/>
        <end position="692"/>
    </location>
</feature>
<evidence type="ECO:0000313" key="3">
    <source>
        <dbReference type="EMBL" id="KAJ8319845.1"/>
    </source>
</evidence>
<organism evidence="3 4">
    <name type="scientific">Tegillarca granosa</name>
    <name type="common">Malaysian cockle</name>
    <name type="synonym">Anadara granosa</name>
    <dbReference type="NCBI Taxonomy" id="220873"/>
    <lineage>
        <taxon>Eukaryota</taxon>
        <taxon>Metazoa</taxon>
        <taxon>Spiralia</taxon>
        <taxon>Lophotrochozoa</taxon>
        <taxon>Mollusca</taxon>
        <taxon>Bivalvia</taxon>
        <taxon>Autobranchia</taxon>
        <taxon>Pteriomorphia</taxon>
        <taxon>Arcoida</taxon>
        <taxon>Arcoidea</taxon>
        <taxon>Arcidae</taxon>
        <taxon>Tegillarca</taxon>
    </lineage>
</organism>
<accession>A0ABQ9FVT3</accession>
<evidence type="ECO:0000256" key="1">
    <source>
        <dbReference type="SAM" id="MobiDB-lite"/>
    </source>
</evidence>
<feature type="region of interest" description="Disordered" evidence="1">
    <location>
        <begin position="329"/>
        <end position="368"/>
    </location>
</feature>
<proteinExistence type="predicted"/>
<dbReference type="EMBL" id="JARBDR010000141">
    <property type="protein sequence ID" value="KAJ8319845.1"/>
    <property type="molecule type" value="Genomic_DNA"/>
</dbReference>
<dbReference type="Gene3D" id="1.10.150.50">
    <property type="entry name" value="Transcription Factor, Ets-1"/>
    <property type="match status" value="1"/>
</dbReference>
<sequence length="760" mass="81672">MPVYVIPCLKYKLYHRCTVPPYLNPQFSYNQVMLQNAAMQAAMQSMNMNMNPQQLNMGMNIAAMMQGRPPSVTGNLNSPSILSPSPTTPTQQAPVLNFSSVNAPVTSAASQATVAKVGADGKTSEAMALPQQAQATALVGGKPIMSTQGLAGAQPLVLGVLPSQVTNAQGFVNQTKGQAVAVSFAHANQPQVITSQSVPARFTQPQIVSSSAQMSSQPMLTNQAVLQAMAGLQQQGIPLAHQPLFSAPGQSQAIQLNSLYIRTANPMQAQQGLMAATGVQTIGTLKGTRIDTPQNLQVKASVGPMQLTKPEFNQVGKALLPAKTVTAKVPPNISGQRPKLSIPNLTKNATRGRPKNQSKIASTPTATASTNTVASALAQAKANSAALNKAKPAVPAAQAVNLTTQAKAKPDTEADTTKKNGLDESIKNKVTDNKTADVHLPEKPTEPVKPTVIVENKAEKMDTSEKQETKEKEVPVVVEKQKAIVKPHILTHVIEGFVIQEGPEPFPVQQSSLLTEFIPPKPGETKLTKPSQEDVSNSESQDEFPVIKEAQVKSPAAFEKCEFCGTSEQTKFKRSKRFCSIACAKRFNVSRRIAMLNSKPKGRVGRPPNPLKKKKALLNMRKGWRPGKGDKSYSTNNKGPDEMEADENQYEMDQSSSQSGNESSSTPDSPTTPHGGQGEAEMETENPPTNPGKWNVLEVYEFIKSMPGCAPYADEFRSQEIDGQALMLLKEDHLMTAMNMKLGPALKICAKINSIKDEFV</sequence>
<feature type="domain" description="SAM" evidence="2">
    <location>
        <begin position="694"/>
        <end position="758"/>
    </location>
</feature>
<feature type="compositionally biased region" description="Polar residues" evidence="1">
    <location>
        <begin position="528"/>
        <end position="539"/>
    </location>
</feature>
<evidence type="ECO:0000259" key="2">
    <source>
        <dbReference type="PROSITE" id="PS50105"/>
    </source>
</evidence>
<dbReference type="InterPro" id="IPR050548">
    <property type="entry name" value="PcG_chromatin_remod_factors"/>
</dbReference>
<dbReference type="Proteomes" id="UP001217089">
    <property type="component" value="Unassembled WGS sequence"/>
</dbReference>
<feature type="region of interest" description="Disordered" evidence="1">
    <location>
        <begin position="519"/>
        <end position="543"/>
    </location>
</feature>
<dbReference type="Gene3D" id="3.30.60.160">
    <property type="match status" value="1"/>
</dbReference>
<protein>
    <recommendedName>
        <fullName evidence="2">SAM domain-containing protein</fullName>
    </recommendedName>
</protein>
<keyword evidence="4" id="KW-1185">Reference proteome</keyword>
<dbReference type="InterPro" id="IPR013761">
    <property type="entry name" value="SAM/pointed_sf"/>
</dbReference>
<comment type="caution">
    <text evidence="3">The sequence shown here is derived from an EMBL/GenBank/DDBJ whole genome shotgun (WGS) entry which is preliminary data.</text>
</comment>
<reference evidence="3 4" key="1">
    <citation type="submission" date="2022-12" db="EMBL/GenBank/DDBJ databases">
        <title>Chromosome-level genome of Tegillarca granosa.</title>
        <authorList>
            <person name="Kim J."/>
        </authorList>
    </citation>
    <scope>NUCLEOTIDE SEQUENCE [LARGE SCALE GENOMIC DNA]</scope>
    <source>
        <strain evidence="3">Teg-2019</strain>
        <tissue evidence="3">Adductor muscle</tissue>
    </source>
</reference>
<dbReference type="PROSITE" id="PS50105">
    <property type="entry name" value="SAM_DOMAIN"/>
    <property type="match status" value="1"/>
</dbReference>
<dbReference type="Pfam" id="PF00536">
    <property type="entry name" value="SAM_1"/>
    <property type="match status" value="1"/>
</dbReference>
<evidence type="ECO:0000313" key="4">
    <source>
        <dbReference type="Proteomes" id="UP001217089"/>
    </source>
</evidence>
<dbReference type="PANTHER" id="PTHR12247">
    <property type="entry name" value="POLYCOMB GROUP PROTEIN"/>
    <property type="match status" value="1"/>
</dbReference>